<evidence type="ECO:0000259" key="3">
    <source>
        <dbReference type="PROSITE" id="PS51898"/>
    </source>
</evidence>
<keyword evidence="5" id="KW-1185">Reference proteome</keyword>
<comment type="caution">
    <text evidence="4">The sequence shown here is derived from an EMBL/GenBank/DDBJ whole genome shotgun (WGS) entry which is preliminary data.</text>
</comment>
<keyword evidence="2" id="KW-0233">DNA recombination</keyword>
<dbReference type="PROSITE" id="PS51898">
    <property type="entry name" value="TYR_RECOMBINASE"/>
    <property type="match status" value="1"/>
</dbReference>
<organism evidence="4 5">
    <name type="scientific">Exocentrus adspersus</name>
    <dbReference type="NCBI Taxonomy" id="1586481"/>
    <lineage>
        <taxon>Eukaryota</taxon>
        <taxon>Metazoa</taxon>
        <taxon>Ecdysozoa</taxon>
        <taxon>Arthropoda</taxon>
        <taxon>Hexapoda</taxon>
        <taxon>Insecta</taxon>
        <taxon>Pterygota</taxon>
        <taxon>Neoptera</taxon>
        <taxon>Endopterygota</taxon>
        <taxon>Coleoptera</taxon>
        <taxon>Polyphaga</taxon>
        <taxon>Cucujiformia</taxon>
        <taxon>Chrysomeloidea</taxon>
        <taxon>Cerambycidae</taxon>
        <taxon>Lamiinae</taxon>
        <taxon>Acanthocinini</taxon>
        <taxon>Exocentrus</taxon>
    </lineage>
</organism>
<evidence type="ECO:0000256" key="2">
    <source>
        <dbReference type="ARBA" id="ARBA00023172"/>
    </source>
</evidence>
<sequence length="342" mass="39019">MPQGQLTVMPRFCESNVHILGLICTSNYYKNSSQQYSNRHTLDTIVARKSTSSEYEKFINWMTENCVEHISETVLLGYFSDLSENFSPSSLWSKYSMVKKTLMVNKNINIANYHKLIEYLKQDSKGYQPKKSKTLSRENVLKFIHEAPNETFLMKNVALIFGIFGGCRRQELVNMLITHVEDRESVFVVSVPETKTDKKRIFTIIEEDEMNSLKLIRDYMSLRQGRCTVQPIGKNTFGKIPSIIAKYLGLSDPDKYTGHCMRRTSATLLAEAGASMTTLKRHGGWKSTSVAEGYLEDSISSKNKVSRMLAGKLLAVSILNRWHPSRTVNFLGPIKLRENNET</sequence>
<accession>A0AAV8VGS1</accession>
<dbReference type="AlphaFoldDB" id="A0AAV8VGS1"/>
<dbReference type="PANTHER" id="PTHR30349">
    <property type="entry name" value="PHAGE INTEGRASE-RELATED"/>
    <property type="match status" value="1"/>
</dbReference>
<dbReference type="SUPFAM" id="SSF56349">
    <property type="entry name" value="DNA breaking-rejoining enzymes"/>
    <property type="match status" value="1"/>
</dbReference>
<proteinExistence type="predicted"/>
<protein>
    <recommendedName>
        <fullName evidence="3">Tyr recombinase domain-containing protein</fullName>
    </recommendedName>
</protein>
<dbReference type="InterPro" id="IPR002104">
    <property type="entry name" value="Integrase_catalytic"/>
</dbReference>
<dbReference type="InterPro" id="IPR050090">
    <property type="entry name" value="Tyrosine_recombinase_XerCD"/>
</dbReference>
<dbReference type="GO" id="GO:0006310">
    <property type="term" value="P:DNA recombination"/>
    <property type="evidence" value="ECO:0007669"/>
    <property type="project" value="UniProtKB-KW"/>
</dbReference>
<dbReference type="Gene3D" id="1.10.443.10">
    <property type="entry name" value="Intergrase catalytic core"/>
    <property type="match status" value="1"/>
</dbReference>
<keyword evidence="1" id="KW-0238">DNA-binding</keyword>
<feature type="domain" description="Tyr recombinase" evidence="3">
    <location>
        <begin position="130"/>
        <end position="307"/>
    </location>
</feature>
<dbReference type="Proteomes" id="UP001159042">
    <property type="component" value="Unassembled WGS sequence"/>
</dbReference>
<gene>
    <name evidence="4" type="ORF">NQ315_013290</name>
</gene>
<dbReference type="InterPro" id="IPR013762">
    <property type="entry name" value="Integrase-like_cat_sf"/>
</dbReference>
<evidence type="ECO:0000313" key="5">
    <source>
        <dbReference type="Proteomes" id="UP001159042"/>
    </source>
</evidence>
<name>A0AAV8VGS1_9CUCU</name>
<dbReference type="Pfam" id="PF00589">
    <property type="entry name" value="Phage_integrase"/>
    <property type="match status" value="1"/>
</dbReference>
<evidence type="ECO:0000313" key="4">
    <source>
        <dbReference type="EMBL" id="KAJ8913320.1"/>
    </source>
</evidence>
<dbReference type="GO" id="GO:0015074">
    <property type="term" value="P:DNA integration"/>
    <property type="evidence" value="ECO:0007669"/>
    <property type="project" value="InterPro"/>
</dbReference>
<dbReference type="EMBL" id="JANEYG010000096">
    <property type="protein sequence ID" value="KAJ8913320.1"/>
    <property type="molecule type" value="Genomic_DNA"/>
</dbReference>
<evidence type="ECO:0000256" key="1">
    <source>
        <dbReference type="ARBA" id="ARBA00023125"/>
    </source>
</evidence>
<dbReference type="PANTHER" id="PTHR30349:SF41">
    <property type="entry name" value="INTEGRASE_RECOMBINASE PROTEIN MJ0367-RELATED"/>
    <property type="match status" value="1"/>
</dbReference>
<dbReference type="GO" id="GO:0003677">
    <property type="term" value="F:DNA binding"/>
    <property type="evidence" value="ECO:0007669"/>
    <property type="project" value="UniProtKB-KW"/>
</dbReference>
<reference evidence="4 5" key="1">
    <citation type="journal article" date="2023" name="Insect Mol. Biol.">
        <title>Genome sequencing provides insights into the evolution of gene families encoding plant cell wall-degrading enzymes in longhorned beetles.</title>
        <authorList>
            <person name="Shin N.R."/>
            <person name="Okamura Y."/>
            <person name="Kirsch R."/>
            <person name="Pauchet Y."/>
        </authorList>
    </citation>
    <scope>NUCLEOTIDE SEQUENCE [LARGE SCALE GENOMIC DNA]</scope>
    <source>
        <strain evidence="4">EAD_L_NR</strain>
    </source>
</reference>
<dbReference type="InterPro" id="IPR011010">
    <property type="entry name" value="DNA_brk_join_enz"/>
</dbReference>